<evidence type="ECO:0000313" key="2">
    <source>
        <dbReference type="Proteomes" id="UP000018922"/>
    </source>
</evidence>
<keyword evidence="2" id="KW-1185">Reference proteome</keyword>
<reference evidence="1 2" key="1">
    <citation type="journal article" date="2014" name="Genome Announc.">
        <title>Complete genome sequence of Magnetospirillum gryphiswaldense MSR-1.</title>
        <authorList>
            <person name="Wang X."/>
            <person name="Wang Q."/>
            <person name="Zhang W."/>
            <person name="Wang Y."/>
            <person name="Li L."/>
            <person name="Wen T."/>
            <person name="Zhang T."/>
            <person name="Zhang Y."/>
            <person name="Xu J."/>
            <person name="Hu J."/>
            <person name="Li S."/>
            <person name="Liu L."/>
            <person name="Liu J."/>
            <person name="Jiang W."/>
            <person name="Tian J."/>
            <person name="Li Y."/>
            <person name="Schuler D."/>
            <person name="Wang L."/>
            <person name="Li J."/>
        </authorList>
    </citation>
    <scope>NUCLEOTIDE SEQUENCE [LARGE SCALE GENOMIC DNA]</scope>
    <source>
        <strain evidence="2">DSM 6361 / JCM 21280 / NBRC 15271 / MSR-1</strain>
    </source>
</reference>
<protein>
    <submittedName>
        <fullName evidence="1">Uncharacterized protein</fullName>
    </submittedName>
</protein>
<evidence type="ECO:0000313" key="1">
    <source>
        <dbReference type="EMBL" id="CDL01402.1"/>
    </source>
</evidence>
<sequence length="410" mass="46827">MSWAPWLAALFAGGGVAAELALRRANPWRLWCHAFDEASAMEPHPTRGWMQRPGHRFRFHHRYLRRPVDIRFNRLGLHDATEYTTDKGADVYRVALMGCTTAVGWEVPVDQTLAARLRDTLQGRLPGRRVEVMNAAVRLYGTGQLFDFYDQEIAAYRPDLVLYYLNLNHPRRTITAHESGKSPVLSQPVWGLDGNGALTRLAVEPATHTNDMVFLDEDGTIRRKPGRTERSVHRWLLDRSHLYTCLDDFRQGPVRLRHWRDRVEIKDLEVRSLRDGVLGHMADLPYQWRIVARLLDRWNAAVQAGGGRLVVAPHLTYYNVRGGALFKPVPQHPWGFTFDTIPERRYAGFLARHLGFAFLDTYAHARESLRDDVEHYYVHPRYTYMTAAGADFIAGVLGDQLAAAGILPTD</sequence>
<dbReference type="Proteomes" id="UP000018922">
    <property type="component" value="Chromosome I"/>
</dbReference>
<dbReference type="KEGG" id="mgy:MGMSRv2__4187"/>
<dbReference type="STRING" id="1430440.MGMSRv2__4187"/>
<gene>
    <name evidence="1" type="ordered locus">MGMSRv2__4187</name>
</gene>
<dbReference type="AlphaFoldDB" id="V6F7S0"/>
<accession>V6F7S0</accession>
<proteinExistence type="predicted"/>
<organism evidence="1 2">
    <name type="scientific">Magnetospirillum gryphiswaldense (strain DSM 6361 / JCM 21280 / NBRC 15271 / MSR-1)</name>
    <dbReference type="NCBI Taxonomy" id="431944"/>
    <lineage>
        <taxon>Bacteria</taxon>
        <taxon>Pseudomonadati</taxon>
        <taxon>Pseudomonadota</taxon>
        <taxon>Alphaproteobacteria</taxon>
        <taxon>Rhodospirillales</taxon>
        <taxon>Rhodospirillaceae</taxon>
        <taxon>Magnetospirillum</taxon>
    </lineage>
</organism>
<dbReference type="EMBL" id="HG794546">
    <property type="protein sequence ID" value="CDL01402.1"/>
    <property type="molecule type" value="Genomic_DNA"/>
</dbReference>
<dbReference type="SUPFAM" id="SSF52266">
    <property type="entry name" value="SGNH hydrolase"/>
    <property type="match status" value="1"/>
</dbReference>
<name>V6F7S0_MAGGM</name>
<dbReference type="HOGENOM" id="CLU_670491_0_0_5"/>